<reference evidence="2 3" key="1">
    <citation type="submission" date="2023-10" db="EMBL/GenBank/DDBJ databases">
        <title>Genome-Wide Identification Analysis in wild type Solanum Pinnatisectum Reveals Some Genes Defensing Phytophthora Infestans.</title>
        <authorList>
            <person name="Sun C."/>
        </authorList>
    </citation>
    <scope>NUCLEOTIDE SEQUENCE [LARGE SCALE GENOMIC DNA]</scope>
    <source>
        <strain evidence="2">LQN</strain>
        <tissue evidence="2">Leaf</tissue>
    </source>
</reference>
<dbReference type="GO" id="GO:0007064">
    <property type="term" value="P:mitotic sister chromatid cohesion"/>
    <property type="evidence" value="ECO:0007669"/>
    <property type="project" value="TreeGrafter"/>
</dbReference>
<dbReference type="InterPro" id="IPR028009">
    <property type="entry name" value="ESCO_Acetyltransf_dom"/>
</dbReference>
<evidence type="ECO:0000259" key="1">
    <source>
        <dbReference type="Pfam" id="PF13880"/>
    </source>
</evidence>
<feature type="domain" description="N-acetyltransferase ESCO acetyl-transferase" evidence="1">
    <location>
        <begin position="5"/>
        <end position="33"/>
    </location>
</feature>
<dbReference type="AlphaFoldDB" id="A0AAV9MQJ5"/>
<protein>
    <recommendedName>
        <fullName evidence="1">N-acetyltransferase ESCO acetyl-transferase domain-containing protein</fullName>
    </recommendedName>
</protein>
<dbReference type="GO" id="GO:0061733">
    <property type="term" value="F:protein-lysine-acetyltransferase activity"/>
    <property type="evidence" value="ECO:0007669"/>
    <property type="project" value="TreeGrafter"/>
</dbReference>
<evidence type="ECO:0000313" key="3">
    <source>
        <dbReference type="Proteomes" id="UP001311915"/>
    </source>
</evidence>
<dbReference type="Proteomes" id="UP001311915">
    <property type="component" value="Unassembled WGS sequence"/>
</dbReference>
<name>A0AAV9MQJ5_9SOLN</name>
<accession>A0AAV9MQJ5</accession>
<comment type="caution">
    <text evidence="2">The sequence shown here is derived from an EMBL/GenBank/DDBJ whole genome shotgun (WGS) entry which is preliminary data.</text>
</comment>
<proteinExistence type="predicted"/>
<dbReference type="PANTHER" id="PTHR45884:SF2">
    <property type="entry name" value="N-ACETYLTRANSFERASE ECO"/>
    <property type="match status" value="1"/>
</dbReference>
<keyword evidence="3" id="KW-1185">Reference proteome</keyword>
<dbReference type="Pfam" id="PF13880">
    <property type="entry name" value="Acetyltransf_13"/>
    <property type="match status" value="1"/>
</dbReference>
<dbReference type="EMBL" id="JAWPEI010000001">
    <property type="protein sequence ID" value="KAK4740230.1"/>
    <property type="molecule type" value="Genomic_DNA"/>
</dbReference>
<organism evidence="2 3">
    <name type="scientific">Solanum pinnatisectum</name>
    <name type="common">tansyleaf nightshade</name>
    <dbReference type="NCBI Taxonomy" id="50273"/>
    <lineage>
        <taxon>Eukaryota</taxon>
        <taxon>Viridiplantae</taxon>
        <taxon>Streptophyta</taxon>
        <taxon>Embryophyta</taxon>
        <taxon>Tracheophyta</taxon>
        <taxon>Spermatophyta</taxon>
        <taxon>Magnoliopsida</taxon>
        <taxon>eudicotyledons</taxon>
        <taxon>Gunneridae</taxon>
        <taxon>Pentapetalae</taxon>
        <taxon>asterids</taxon>
        <taxon>lamiids</taxon>
        <taxon>Solanales</taxon>
        <taxon>Solanaceae</taxon>
        <taxon>Solanoideae</taxon>
        <taxon>Solaneae</taxon>
        <taxon>Solanum</taxon>
    </lineage>
</organism>
<dbReference type="GO" id="GO:0005634">
    <property type="term" value="C:nucleus"/>
    <property type="evidence" value="ECO:0007669"/>
    <property type="project" value="TreeGrafter"/>
</dbReference>
<dbReference type="GO" id="GO:0000785">
    <property type="term" value="C:chromatin"/>
    <property type="evidence" value="ECO:0007669"/>
    <property type="project" value="TreeGrafter"/>
</dbReference>
<sequence>MEAVSALCGIRAIWVTPSNRRKHIASYLLDAASVCDLVIEPIIVVESEVRVRLYRTRTIDRLTVVRSEPSIAC</sequence>
<gene>
    <name evidence="2" type="ORF">R3W88_003927</name>
</gene>
<evidence type="ECO:0000313" key="2">
    <source>
        <dbReference type="EMBL" id="KAK4740230.1"/>
    </source>
</evidence>
<dbReference type="PANTHER" id="PTHR45884">
    <property type="entry name" value="N-ACETYLTRANSFERASE ECO"/>
    <property type="match status" value="1"/>
</dbReference>